<name>A0A212SDK2_RHOAC</name>
<dbReference type="AlphaFoldDB" id="A0A212SDK2"/>
<gene>
    <name evidence="1" type="ORF">SAMN06265338_12623</name>
</gene>
<evidence type="ECO:0000313" key="2">
    <source>
        <dbReference type="Proteomes" id="UP000198418"/>
    </source>
</evidence>
<evidence type="ECO:0000313" key="1">
    <source>
        <dbReference type="EMBL" id="SNB83405.1"/>
    </source>
</evidence>
<proteinExistence type="predicted"/>
<keyword evidence="2" id="KW-1185">Reference proteome</keyword>
<sequence length="99" mass="10790">MTASKNRARQNEIARQISEVEQFGDDLSSALLKANCRSDEVQAALAPLEQLKDNLRNLRLDDNVVAPAVASNRPGDMAAIYAEETGVDYATALVHCNMD</sequence>
<protein>
    <submittedName>
        <fullName evidence="1">Uncharacterized protein</fullName>
    </submittedName>
</protein>
<organism evidence="1 2">
    <name type="scientific">Rhodoblastus acidophilus</name>
    <name type="common">Rhodopseudomonas acidophila</name>
    <dbReference type="NCBI Taxonomy" id="1074"/>
    <lineage>
        <taxon>Bacteria</taxon>
        <taxon>Pseudomonadati</taxon>
        <taxon>Pseudomonadota</taxon>
        <taxon>Alphaproteobacteria</taxon>
        <taxon>Hyphomicrobiales</taxon>
        <taxon>Rhodoblastaceae</taxon>
        <taxon>Rhodoblastus</taxon>
    </lineage>
</organism>
<reference evidence="2" key="1">
    <citation type="submission" date="2017-06" db="EMBL/GenBank/DDBJ databases">
        <authorList>
            <person name="Varghese N."/>
            <person name="Submissions S."/>
        </authorList>
    </citation>
    <scope>NUCLEOTIDE SEQUENCE [LARGE SCALE GENOMIC DNA]</scope>
    <source>
        <strain evidence="2">DSM 137</strain>
    </source>
</reference>
<dbReference type="Proteomes" id="UP000198418">
    <property type="component" value="Unassembled WGS sequence"/>
</dbReference>
<dbReference type="EMBL" id="FYDG01000026">
    <property type="protein sequence ID" value="SNB83405.1"/>
    <property type="molecule type" value="Genomic_DNA"/>
</dbReference>
<accession>A0A212SDK2</accession>